<evidence type="ECO:0000313" key="1">
    <source>
        <dbReference type="EMBL" id="AEI06688.1"/>
    </source>
</evidence>
<accession>F8BVI3</accession>
<dbReference type="EMBL" id="CP002826">
    <property type="protein sequence ID" value="AEI06688.1"/>
    <property type="molecule type" value="Genomic_DNA"/>
</dbReference>
<organism evidence="1 2">
    <name type="scientific">Afipia carboxidovorans (strain ATCC 49405 / DSM 1227 / KCTC 32145 / OM5)</name>
    <name type="common">Oligotropha carboxidovorans</name>
    <dbReference type="NCBI Taxonomy" id="504832"/>
    <lineage>
        <taxon>Bacteria</taxon>
        <taxon>Pseudomonadati</taxon>
        <taxon>Pseudomonadota</taxon>
        <taxon>Alphaproteobacteria</taxon>
        <taxon>Hyphomicrobiales</taxon>
        <taxon>Nitrobacteraceae</taxon>
        <taxon>Afipia</taxon>
    </lineage>
</organism>
<dbReference type="HOGENOM" id="CLU_1072092_0_0_5"/>
<sequence length="249" mass="29453">MTNARDAAIVYGVYINPTANWRSLIEAQLKDVSQFGVLSACDLYVSVTNPSSTEGVMEFFKGLHLPIKNLEIYTENRFEYPAIARVWDIAVSSSNYKYIGYLHTKGMSYAKKERDRLEAALTFHTFSQWQKIFRLFESNPSIEKIGVFPAYDGELRGWIWFNFWWSRAKYIRNLPKPAVDPNRYYYEGWLSRQAQTDNNTYSLLSDDFSSYTAYEAVEHLRDLRWKARYGVLYRLRKSAQYLRDIRRLW</sequence>
<reference evidence="1 2" key="1">
    <citation type="journal article" date="2011" name="J. Bacteriol.">
        <title>Complete genome sequences of the chemolithoautotrophic Oligotropha carboxidovorans strains OM4 and OM5.</title>
        <authorList>
            <person name="Volland S."/>
            <person name="Rachinger M."/>
            <person name="Strittmatter A."/>
            <person name="Daniel R."/>
            <person name="Gottschalk G."/>
            <person name="Meyer O."/>
        </authorList>
    </citation>
    <scope>NUCLEOTIDE SEQUENCE [LARGE SCALE GENOMIC DNA]</scope>
    <source>
        <strain evidence="2">ATCC 49405 / DSM 1227 / KCTC 32145 / OM5</strain>
    </source>
</reference>
<keyword evidence="2" id="KW-1185">Reference proteome</keyword>
<dbReference type="AlphaFoldDB" id="F8BVI3"/>
<dbReference type="Proteomes" id="UP000007730">
    <property type="component" value="Chromosome"/>
</dbReference>
<dbReference type="KEGG" id="ocg:OCA5_c19780"/>
<dbReference type="OrthoDB" id="7063501at2"/>
<evidence type="ECO:0000313" key="2">
    <source>
        <dbReference type="Proteomes" id="UP000007730"/>
    </source>
</evidence>
<name>F8BVI3_AFIC5</name>
<gene>
    <name evidence="1" type="ordered locus">OCA5_c19780</name>
</gene>
<protein>
    <submittedName>
        <fullName evidence="1">Uncharacterized protein</fullName>
    </submittedName>
</protein>
<proteinExistence type="predicted"/>
<dbReference type="STRING" id="504832.OCA5_c19780"/>
<dbReference type="RefSeq" id="WP_013913133.1">
    <property type="nucleotide sequence ID" value="NC_011386.1"/>
</dbReference>